<reference evidence="1 2" key="1">
    <citation type="submission" date="2019-09" db="EMBL/GenBank/DDBJ databases">
        <title>Genome sequencing of strain KACC 21233.</title>
        <authorList>
            <person name="Heo J."/>
            <person name="Kim S.-J."/>
            <person name="Kim J.-S."/>
            <person name="Hong S.-B."/>
            <person name="Kwon S.-W."/>
        </authorList>
    </citation>
    <scope>NUCLEOTIDE SEQUENCE [LARGE SCALE GENOMIC DNA]</scope>
    <source>
        <strain evidence="1 2">KACC 21233</strain>
    </source>
</reference>
<dbReference type="GO" id="GO:0008168">
    <property type="term" value="F:methyltransferase activity"/>
    <property type="evidence" value="ECO:0007669"/>
    <property type="project" value="UniProtKB-KW"/>
</dbReference>
<organism evidence="1 2">
    <name type="scientific">Acetobacter vaccinii</name>
    <dbReference type="NCBI Taxonomy" id="2592655"/>
    <lineage>
        <taxon>Bacteria</taxon>
        <taxon>Pseudomonadati</taxon>
        <taxon>Pseudomonadota</taxon>
        <taxon>Alphaproteobacteria</taxon>
        <taxon>Acetobacterales</taxon>
        <taxon>Acetobacteraceae</taxon>
        <taxon>Acetobacter</taxon>
    </lineage>
</organism>
<dbReference type="KEGG" id="acek:FLP30_08905"/>
<evidence type="ECO:0000313" key="1">
    <source>
        <dbReference type="EMBL" id="QEO17834.1"/>
    </source>
</evidence>
<keyword evidence="1" id="KW-0808">Transferase</keyword>
<name>A0A5C1YNG4_9PROT</name>
<keyword evidence="2" id="KW-1185">Reference proteome</keyword>
<protein>
    <submittedName>
        <fullName evidence="1">DNA cytosine methyltransferase</fullName>
    </submittedName>
</protein>
<dbReference type="Proteomes" id="UP000324536">
    <property type="component" value="Chromosome"/>
</dbReference>
<keyword evidence="1" id="KW-0489">Methyltransferase</keyword>
<proteinExistence type="predicted"/>
<accession>A0A5C1YNG4</accession>
<gene>
    <name evidence="1" type="ORF">FLP30_08905</name>
</gene>
<dbReference type="GO" id="GO:0032259">
    <property type="term" value="P:methylation"/>
    <property type="evidence" value="ECO:0007669"/>
    <property type="project" value="UniProtKB-KW"/>
</dbReference>
<dbReference type="OrthoDB" id="9134166at2"/>
<dbReference type="RefSeq" id="WP_149279510.1">
    <property type="nucleotide sequence ID" value="NZ_CP043506.1"/>
</dbReference>
<sequence>MKVLIGGEYSGRVRDAFLTCGHDAMSCDLLPTERPGPHYQGDVRDVLDYPWDIAVFHPPCTDLSVSGARHFAGKRVDGRQQASVSFFMTLAKADIPRIAIENPVCIMSSLWRKPDQIIQPWQFGHGETKATCLWLKGLPPLKPTNIVEGREARIHHMPPSENRGKLRSETYAGIAEAMARQWGEIANV</sequence>
<evidence type="ECO:0000313" key="2">
    <source>
        <dbReference type="Proteomes" id="UP000324536"/>
    </source>
</evidence>
<dbReference type="EMBL" id="CP043506">
    <property type="protein sequence ID" value="QEO17834.1"/>
    <property type="molecule type" value="Genomic_DNA"/>
</dbReference>
<dbReference type="AlphaFoldDB" id="A0A5C1YNG4"/>